<evidence type="ECO:0000313" key="4">
    <source>
        <dbReference type="EMBL" id="JAC83937.1"/>
    </source>
</evidence>
<dbReference type="Pfam" id="PF02214">
    <property type="entry name" value="BTB_2"/>
    <property type="match status" value="1"/>
</dbReference>
<dbReference type="GO" id="GO:0051260">
    <property type="term" value="P:protein homooligomerization"/>
    <property type="evidence" value="ECO:0007669"/>
    <property type="project" value="InterPro"/>
</dbReference>
<name>A0A061SFI3_9CHLO</name>
<evidence type="ECO:0000256" key="1">
    <source>
        <dbReference type="ARBA" id="ARBA00004906"/>
    </source>
</evidence>
<comment type="pathway">
    <text evidence="1">Protein modification; protein ubiquitination.</text>
</comment>
<evidence type="ECO:0000256" key="2">
    <source>
        <dbReference type="SAM" id="MobiDB-lite"/>
    </source>
</evidence>
<evidence type="ECO:0000259" key="3">
    <source>
        <dbReference type="SMART" id="SM00225"/>
    </source>
</evidence>
<feature type="domain" description="BTB" evidence="3">
    <location>
        <begin position="459"/>
        <end position="581"/>
    </location>
</feature>
<dbReference type="InterPro" id="IPR000210">
    <property type="entry name" value="BTB/POZ_dom"/>
</dbReference>
<sequence>MDISEGRDLRSSNLQIRHDPGAQDCSYSFAPVIPLRGQLCHSMENRRLDTCPETTQHSVGLSQPLENFCVARTPDSAAIQPRGVIPSPLSSQSLPYLIHDGGELSNRLDGEHKPLLIQLGKSLVLKLRDNEILKAPVIILQGSKRLSIYCVIEQIFRPEYLSGADRFWKVLRASFQPHLETWRPRVHGHQLKALSKVRLATSEEEWATVANVLQSMRQYLRDNVQPENALDMLKDLKSQVEEIWTERKKESRELMAAKRTSSDVLLYGFNHGKRLHTENDFRARSASPADPQGADRLPPADPSTQEPQRGGSQGFPPYHAAQAKAWHSPTSAPELQQHDFLTPDISNTASSTPHVVVQRAAAAAAAGYADGSVRRSEASVKAMQVPEGLLAGSLPSWQLQRPGGGNMDHPGGDGFGGLHGAGNTCAAPAAVNPNPQPVQYRPQLPGRPSPPPPTDTDSRVVILNVGGTRHWTTAGTLCSVKGSFFWDHFASQWPSINGSPSVQADEVFIDRDGSQFKYVLSYLRAKKDLITGQCHDMSGHHQQAVLLPTSEEPLKELQMDAEFYKLPELRRMVCQSLLDLRRQSWRTLYFETGYHRRNSACEVDFPESASDVIAQKQAEGFHVDQVVPGVHVAPDPAAASSQETICNVYWLVTLRRGG</sequence>
<dbReference type="SUPFAM" id="SSF54695">
    <property type="entry name" value="POZ domain"/>
    <property type="match status" value="1"/>
</dbReference>
<dbReference type="EMBL" id="GBEZ01000999">
    <property type="protein sequence ID" value="JAC83937.1"/>
    <property type="molecule type" value="Transcribed_RNA"/>
</dbReference>
<reference evidence="4" key="1">
    <citation type="submission" date="2014-05" db="EMBL/GenBank/DDBJ databases">
        <title>The transcriptome of the halophilic microalga Tetraselmis sp. GSL018 isolated from the Great Salt Lake, Utah.</title>
        <authorList>
            <person name="Jinkerson R.E."/>
            <person name="D'Adamo S."/>
            <person name="Posewitz M.C."/>
        </authorList>
    </citation>
    <scope>NUCLEOTIDE SEQUENCE</scope>
    <source>
        <strain evidence="4">GSL018</strain>
    </source>
</reference>
<feature type="region of interest" description="Disordered" evidence="2">
    <location>
        <begin position="278"/>
        <end position="331"/>
    </location>
</feature>
<feature type="region of interest" description="Disordered" evidence="2">
    <location>
        <begin position="426"/>
        <end position="457"/>
    </location>
</feature>
<feature type="compositionally biased region" description="Low complexity" evidence="2">
    <location>
        <begin position="426"/>
        <end position="439"/>
    </location>
</feature>
<accession>A0A061SFI3</accession>
<dbReference type="AlphaFoldDB" id="A0A061SFI3"/>
<dbReference type="Gene3D" id="3.30.710.10">
    <property type="entry name" value="Potassium Channel Kv1.1, Chain A"/>
    <property type="match status" value="1"/>
</dbReference>
<dbReference type="PANTHER" id="PTHR14499:SF136">
    <property type="entry name" value="GH08630P"/>
    <property type="match status" value="1"/>
</dbReference>
<dbReference type="PANTHER" id="PTHR14499">
    <property type="entry name" value="POTASSIUM CHANNEL TETRAMERIZATION DOMAIN-CONTAINING"/>
    <property type="match status" value="1"/>
</dbReference>
<dbReference type="CDD" id="cd18316">
    <property type="entry name" value="BTB_POZ_KCTD-like"/>
    <property type="match status" value="1"/>
</dbReference>
<dbReference type="InterPro" id="IPR003131">
    <property type="entry name" value="T1-type_BTB"/>
</dbReference>
<dbReference type="SMART" id="SM00225">
    <property type="entry name" value="BTB"/>
    <property type="match status" value="1"/>
</dbReference>
<dbReference type="InterPro" id="IPR011333">
    <property type="entry name" value="SKP1/BTB/POZ_sf"/>
</dbReference>
<protein>
    <recommendedName>
        <fullName evidence="3">BTB domain-containing protein</fullName>
    </recommendedName>
</protein>
<organism evidence="4">
    <name type="scientific">Tetraselmis sp. GSL018</name>
    <dbReference type="NCBI Taxonomy" id="582737"/>
    <lineage>
        <taxon>Eukaryota</taxon>
        <taxon>Viridiplantae</taxon>
        <taxon>Chlorophyta</taxon>
        <taxon>core chlorophytes</taxon>
        <taxon>Chlorodendrophyceae</taxon>
        <taxon>Chlorodendrales</taxon>
        <taxon>Chlorodendraceae</taxon>
        <taxon>Tetraselmis</taxon>
    </lineage>
</organism>
<feature type="compositionally biased region" description="Pro residues" evidence="2">
    <location>
        <begin position="445"/>
        <end position="454"/>
    </location>
</feature>
<gene>
    <name evidence="4" type="ORF">TSPGSL018_2155</name>
</gene>
<proteinExistence type="predicted"/>